<dbReference type="Proteomes" id="UP000053989">
    <property type="component" value="Unassembled WGS sequence"/>
</dbReference>
<dbReference type="EMBL" id="KN822026">
    <property type="protein sequence ID" value="KIM64828.1"/>
    <property type="molecule type" value="Genomic_DNA"/>
</dbReference>
<accession>A0A0C2ZTH9</accession>
<gene>
    <name evidence="2" type="ORF">SCLCIDRAFT_596856</name>
</gene>
<dbReference type="AlphaFoldDB" id="A0A0C2ZTH9"/>
<evidence type="ECO:0000313" key="2">
    <source>
        <dbReference type="EMBL" id="KIM64828.1"/>
    </source>
</evidence>
<evidence type="ECO:0000259" key="1">
    <source>
        <dbReference type="Pfam" id="PF20151"/>
    </source>
</evidence>
<evidence type="ECO:0000313" key="3">
    <source>
        <dbReference type="Proteomes" id="UP000053989"/>
    </source>
</evidence>
<dbReference type="Pfam" id="PF20151">
    <property type="entry name" value="DUF6533"/>
    <property type="match status" value="1"/>
</dbReference>
<dbReference type="HOGENOM" id="CLU_2074517_0_0_1"/>
<dbReference type="InterPro" id="IPR045340">
    <property type="entry name" value="DUF6533"/>
</dbReference>
<sequence length="118" mass="13284">MAANPGRLGAAFSRFLGVTETLPSKVIYEGARDLAQARFLQTHVGIVSFSILIYDHLITFADEVIYICPKHVASDVLFLVNRYLRHESLMACPSRVVQFMPLPCLRLRCLWCLACRVA</sequence>
<dbReference type="OrthoDB" id="3354157at2759"/>
<organism evidence="2 3">
    <name type="scientific">Scleroderma citrinum Foug A</name>
    <dbReference type="NCBI Taxonomy" id="1036808"/>
    <lineage>
        <taxon>Eukaryota</taxon>
        <taxon>Fungi</taxon>
        <taxon>Dikarya</taxon>
        <taxon>Basidiomycota</taxon>
        <taxon>Agaricomycotina</taxon>
        <taxon>Agaricomycetes</taxon>
        <taxon>Agaricomycetidae</taxon>
        <taxon>Boletales</taxon>
        <taxon>Sclerodermatineae</taxon>
        <taxon>Sclerodermataceae</taxon>
        <taxon>Scleroderma</taxon>
    </lineage>
</organism>
<proteinExistence type="predicted"/>
<dbReference type="InParanoid" id="A0A0C2ZTH9"/>
<reference evidence="2 3" key="1">
    <citation type="submission" date="2014-04" db="EMBL/GenBank/DDBJ databases">
        <authorList>
            <consortium name="DOE Joint Genome Institute"/>
            <person name="Kuo A."/>
            <person name="Kohler A."/>
            <person name="Nagy L.G."/>
            <person name="Floudas D."/>
            <person name="Copeland A."/>
            <person name="Barry K.W."/>
            <person name="Cichocki N."/>
            <person name="Veneault-Fourrey C."/>
            <person name="LaButti K."/>
            <person name="Lindquist E.A."/>
            <person name="Lipzen A."/>
            <person name="Lundell T."/>
            <person name="Morin E."/>
            <person name="Murat C."/>
            <person name="Sun H."/>
            <person name="Tunlid A."/>
            <person name="Henrissat B."/>
            <person name="Grigoriev I.V."/>
            <person name="Hibbett D.S."/>
            <person name="Martin F."/>
            <person name="Nordberg H.P."/>
            <person name="Cantor M.N."/>
            <person name="Hua S.X."/>
        </authorList>
    </citation>
    <scope>NUCLEOTIDE SEQUENCE [LARGE SCALE GENOMIC DNA]</scope>
    <source>
        <strain evidence="2 3">Foug A</strain>
    </source>
</reference>
<protein>
    <recommendedName>
        <fullName evidence="1">DUF6533 domain-containing protein</fullName>
    </recommendedName>
</protein>
<keyword evidence="3" id="KW-1185">Reference proteome</keyword>
<reference evidence="3" key="2">
    <citation type="submission" date="2015-01" db="EMBL/GenBank/DDBJ databases">
        <title>Evolutionary Origins and Diversification of the Mycorrhizal Mutualists.</title>
        <authorList>
            <consortium name="DOE Joint Genome Institute"/>
            <consortium name="Mycorrhizal Genomics Consortium"/>
            <person name="Kohler A."/>
            <person name="Kuo A."/>
            <person name="Nagy L.G."/>
            <person name="Floudas D."/>
            <person name="Copeland A."/>
            <person name="Barry K.W."/>
            <person name="Cichocki N."/>
            <person name="Veneault-Fourrey C."/>
            <person name="LaButti K."/>
            <person name="Lindquist E.A."/>
            <person name="Lipzen A."/>
            <person name="Lundell T."/>
            <person name="Morin E."/>
            <person name="Murat C."/>
            <person name="Riley R."/>
            <person name="Ohm R."/>
            <person name="Sun H."/>
            <person name="Tunlid A."/>
            <person name="Henrissat B."/>
            <person name="Grigoriev I.V."/>
            <person name="Hibbett D.S."/>
            <person name="Martin F."/>
        </authorList>
    </citation>
    <scope>NUCLEOTIDE SEQUENCE [LARGE SCALE GENOMIC DNA]</scope>
    <source>
        <strain evidence="3">Foug A</strain>
    </source>
</reference>
<name>A0A0C2ZTH9_9AGAM</name>
<feature type="domain" description="DUF6533" evidence="1">
    <location>
        <begin position="45"/>
        <end position="84"/>
    </location>
</feature>